<evidence type="ECO:0000256" key="1">
    <source>
        <dbReference type="ARBA" id="ARBA00022729"/>
    </source>
</evidence>
<dbReference type="CDD" id="cd13671">
    <property type="entry name" value="PBP2_TRAP_SBP_like_3"/>
    <property type="match status" value="1"/>
</dbReference>
<dbReference type="Pfam" id="PF03480">
    <property type="entry name" value="DctP"/>
    <property type="match status" value="1"/>
</dbReference>
<protein>
    <submittedName>
        <fullName evidence="3">TRAP transporter substrate-binding protein</fullName>
    </submittedName>
</protein>
<dbReference type="OrthoDB" id="9771186at2"/>
<gene>
    <name evidence="3" type="ORF">FVW59_11315</name>
</gene>
<dbReference type="InterPro" id="IPR018389">
    <property type="entry name" value="DctP_fam"/>
</dbReference>
<dbReference type="AlphaFoldDB" id="A0A5C8ZTA2"/>
<reference evidence="3 4" key="1">
    <citation type="submission" date="2019-08" db="EMBL/GenBank/DDBJ databases">
        <title>Parahaliea maris sp. nov., isolated from the surface seawater.</title>
        <authorList>
            <person name="Liu Y."/>
        </authorList>
    </citation>
    <scope>NUCLEOTIDE SEQUENCE [LARGE SCALE GENOMIC DNA]</scope>
    <source>
        <strain evidence="3 4">S2-26</strain>
    </source>
</reference>
<evidence type="ECO:0000313" key="4">
    <source>
        <dbReference type="Proteomes" id="UP000321933"/>
    </source>
</evidence>
<feature type="chain" id="PRO_5023015368" evidence="2">
    <location>
        <begin position="22"/>
        <end position="326"/>
    </location>
</feature>
<dbReference type="PANTHER" id="PTHR33376">
    <property type="match status" value="1"/>
</dbReference>
<accession>A0A5C8ZTA2</accession>
<dbReference type="Proteomes" id="UP000321933">
    <property type="component" value="Unassembled WGS sequence"/>
</dbReference>
<evidence type="ECO:0000313" key="3">
    <source>
        <dbReference type="EMBL" id="TXS91733.1"/>
    </source>
</evidence>
<organism evidence="3 4">
    <name type="scientific">Parahaliea aestuarii</name>
    <dbReference type="NCBI Taxonomy" id="1852021"/>
    <lineage>
        <taxon>Bacteria</taxon>
        <taxon>Pseudomonadati</taxon>
        <taxon>Pseudomonadota</taxon>
        <taxon>Gammaproteobacteria</taxon>
        <taxon>Cellvibrionales</taxon>
        <taxon>Halieaceae</taxon>
        <taxon>Parahaliea</taxon>
    </lineage>
</organism>
<dbReference type="NCBIfam" id="TIGR00787">
    <property type="entry name" value="dctP"/>
    <property type="match status" value="1"/>
</dbReference>
<dbReference type="GO" id="GO:0030246">
    <property type="term" value="F:carbohydrate binding"/>
    <property type="evidence" value="ECO:0007669"/>
    <property type="project" value="TreeGrafter"/>
</dbReference>
<dbReference type="PROSITE" id="PS51257">
    <property type="entry name" value="PROKAR_LIPOPROTEIN"/>
    <property type="match status" value="1"/>
</dbReference>
<dbReference type="PIRSF" id="PIRSF006470">
    <property type="entry name" value="DctB"/>
    <property type="match status" value="1"/>
</dbReference>
<keyword evidence="4" id="KW-1185">Reference proteome</keyword>
<evidence type="ECO:0000256" key="2">
    <source>
        <dbReference type="SAM" id="SignalP"/>
    </source>
</evidence>
<dbReference type="NCBIfam" id="NF037995">
    <property type="entry name" value="TRAP_S1"/>
    <property type="match status" value="1"/>
</dbReference>
<dbReference type="Gene3D" id="3.40.190.170">
    <property type="entry name" value="Bacterial extracellular solute-binding protein, family 7"/>
    <property type="match status" value="1"/>
</dbReference>
<dbReference type="EMBL" id="VRYZ01000004">
    <property type="protein sequence ID" value="TXS91733.1"/>
    <property type="molecule type" value="Genomic_DNA"/>
</dbReference>
<dbReference type="GO" id="GO:0055085">
    <property type="term" value="P:transmembrane transport"/>
    <property type="evidence" value="ECO:0007669"/>
    <property type="project" value="InterPro"/>
</dbReference>
<name>A0A5C8ZTA2_9GAMM</name>
<dbReference type="InterPro" id="IPR038404">
    <property type="entry name" value="TRAP_DctP_sf"/>
</dbReference>
<comment type="caution">
    <text evidence="3">The sequence shown here is derived from an EMBL/GenBank/DDBJ whole genome shotgun (WGS) entry which is preliminary data.</text>
</comment>
<dbReference type="InterPro" id="IPR004682">
    <property type="entry name" value="TRAP_DctP"/>
</dbReference>
<feature type="signal peptide" evidence="2">
    <location>
        <begin position="1"/>
        <end position="21"/>
    </location>
</feature>
<sequence>MWQFIRALLSAALLNFLSACGVRDDVVVLHMAHTLDTGHTVHKAMLRLGERLEHYSGGSMRVALYPGGQLGNERELIELLQIGSLAMTKVSASPLEGFVPEMQVFNIPYVFRDKDHYQQVLDSQLGQQLLDAPLPVRLKGLGYYDAGSRSFYTVNRPVREPADLNGLKIRVQESQTALRMVGALGGAATPIAWGELYTALQQGVVDGAENNPPSFYLSGHYEICKYYTLDEHTAVPDLLLIGTVAWNALNAQQQQWLQRAVDDSVAYQRQLWAADSDAALAAVEAAGVEIIRPDKRKFQQQVAAMQAGYAGTAVGELIAQIAQVGR</sequence>
<dbReference type="PANTHER" id="PTHR33376:SF2">
    <property type="entry name" value="DICARBOXYLATE-BINDING PERIPLASMIC PROTEIN"/>
    <property type="match status" value="1"/>
</dbReference>
<dbReference type="RefSeq" id="WP_148064430.1">
    <property type="nucleotide sequence ID" value="NZ_VRYZ01000004.1"/>
</dbReference>
<proteinExistence type="predicted"/>
<keyword evidence="1 2" id="KW-0732">Signal</keyword>
<dbReference type="GO" id="GO:0030288">
    <property type="term" value="C:outer membrane-bounded periplasmic space"/>
    <property type="evidence" value="ECO:0007669"/>
    <property type="project" value="InterPro"/>
</dbReference>